<evidence type="ECO:0008006" key="3">
    <source>
        <dbReference type="Google" id="ProtNLM"/>
    </source>
</evidence>
<protein>
    <recommendedName>
        <fullName evidence="3">Aminoglycoside phosphotransferase domain-containing protein</fullName>
    </recommendedName>
</protein>
<dbReference type="InterPro" id="IPR011009">
    <property type="entry name" value="Kinase-like_dom_sf"/>
</dbReference>
<dbReference type="InterPro" id="IPR051678">
    <property type="entry name" value="AGP_Transferase"/>
</dbReference>
<dbReference type="OrthoDB" id="4177236at2759"/>
<organism evidence="1 2">
    <name type="scientific">Armillaria ostoyae</name>
    <name type="common">Armillaria root rot fungus</name>
    <dbReference type="NCBI Taxonomy" id="47428"/>
    <lineage>
        <taxon>Eukaryota</taxon>
        <taxon>Fungi</taxon>
        <taxon>Dikarya</taxon>
        <taxon>Basidiomycota</taxon>
        <taxon>Agaricomycotina</taxon>
        <taxon>Agaricomycetes</taxon>
        <taxon>Agaricomycetidae</taxon>
        <taxon>Agaricales</taxon>
        <taxon>Marasmiineae</taxon>
        <taxon>Physalacriaceae</taxon>
        <taxon>Armillaria</taxon>
    </lineage>
</organism>
<dbReference type="OMA" id="THNDLNM"/>
<reference evidence="2" key="1">
    <citation type="journal article" date="2017" name="Nat. Ecol. Evol.">
        <title>Genome expansion and lineage-specific genetic innovations in the forest pathogenic fungi Armillaria.</title>
        <authorList>
            <person name="Sipos G."/>
            <person name="Prasanna A.N."/>
            <person name="Walter M.C."/>
            <person name="O'Connor E."/>
            <person name="Balint B."/>
            <person name="Krizsan K."/>
            <person name="Kiss B."/>
            <person name="Hess J."/>
            <person name="Varga T."/>
            <person name="Slot J."/>
            <person name="Riley R."/>
            <person name="Boka B."/>
            <person name="Rigling D."/>
            <person name="Barry K."/>
            <person name="Lee J."/>
            <person name="Mihaltcheva S."/>
            <person name="LaButti K."/>
            <person name="Lipzen A."/>
            <person name="Waldron R."/>
            <person name="Moloney N.M."/>
            <person name="Sperisen C."/>
            <person name="Kredics L."/>
            <person name="Vagvoelgyi C."/>
            <person name="Patrignani A."/>
            <person name="Fitzpatrick D."/>
            <person name="Nagy I."/>
            <person name="Doyle S."/>
            <person name="Anderson J.B."/>
            <person name="Grigoriev I.V."/>
            <person name="Gueldener U."/>
            <person name="Muensterkoetter M."/>
            <person name="Nagy L.G."/>
        </authorList>
    </citation>
    <scope>NUCLEOTIDE SEQUENCE [LARGE SCALE GENOMIC DNA]</scope>
    <source>
        <strain evidence="2">C18/9</strain>
    </source>
</reference>
<evidence type="ECO:0000313" key="1">
    <source>
        <dbReference type="EMBL" id="SJL15661.1"/>
    </source>
</evidence>
<gene>
    <name evidence="1" type="ORF">ARMOST_19165</name>
</gene>
<keyword evidence="2" id="KW-1185">Reference proteome</keyword>
<dbReference type="EMBL" id="FUEG01000030">
    <property type="protein sequence ID" value="SJL15661.1"/>
    <property type="molecule type" value="Genomic_DNA"/>
</dbReference>
<sequence length="280" mass="32087">MDLVPNSQQLRVAWPSLSVLGKLKVVLTMRIYLRQLRRVQHSSCNNTSGPLGPTPLPCNGLQFGYDAKGPFPTISALETYFRKEHNAAEDRASRGWAPSPNCKPLDASAFASLIFTHNDLNMRNLLLDNYHVLWVVDWGWSGFYPPWFEYLGMRYAAQKDKDPESWQKCIRYMAEPAFEIEEWMKRIGYDFTDPPQLCKKGESVHKFLRTREAPALQKAEKRLKKGEKARMKALKKSEIPPPRPGSILVFSRKGSVGLEKWDKVPISNLEEEDNAHLVLN</sequence>
<proteinExistence type="predicted"/>
<dbReference type="PANTHER" id="PTHR21310">
    <property type="entry name" value="AMINOGLYCOSIDE PHOSPHOTRANSFERASE-RELATED-RELATED"/>
    <property type="match status" value="1"/>
</dbReference>
<dbReference type="PANTHER" id="PTHR21310:SF39">
    <property type="entry name" value="AMINOGLYCOSIDE PHOSPHOTRANSFERASE DOMAIN-CONTAINING PROTEIN"/>
    <property type="match status" value="1"/>
</dbReference>
<dbReference type="STRING" id="47428.A0A284S3R5"/>
<name>A0A284S3R5_ARMOS</name>
<dbReference type="SUPFAM" id="SSF56112">
    <property type="entry name" value="Protein kinase-like (PK-like)"/>
    <property type="match status" value="1"/>
</dbReference>
<dbReference type="Gene3D" id="3.90.1200.10">
    <property type="match status" value="1"/>
</dbReference>
<accession>A0A284S3R5</accession>
<dbReference type="AlphaFoldDB" id="A0A284S3R5"/>
<dbReference type="Proteomes" id="UP000219338">
    <property type="component" value="Unassembled WGS sequence"/>
</dbReference>
<evidence type="ECO:0000313" key="2">
    <source>
        <dbReference type="Proteomes" id="UP000219338"/>
    </source>
</evidence>